<sequence>MDVESRQGSSKGDAMAAAAVSVDWRGRPCDPLKHGGMKAAVFVLGIQAFEMMAIAAVGNNLITYVFGEMHFPLSEAANIVTNFIGTVFLLSLLGGFLSDSYLGSFWTMLIFGFVELSGFILLAVQAHLPQLRPPPCDMMAAAAGQACEQASGLKAGIFFTALYLVALGSGCLKPNIIAHGADQFRRGGGGGGARRLSSYFNAAYFSFCVGELVALTVLIWVQTRSGMDVGFGVSAAAMAIALLSLVAGVAFYRNKPPQGSIFTPIAKVFVAAVSKRKQVCPSTASVKAIATVTVHDISVNATDICHISKIRCQIYNRTVLENIQSSPVEFSNNQVSQTLDYYSKSRFLDKACVKALDSPGGSSAAGKAESPWRLCTPAEVEQVKLLLCVVPILACTIVFNTILAQLQTFSVQQGSAMDTRLAASGFHVPPASLQAIPYVMLVALVPAYEAAFVPAMRRVTGVATGITPLQRIGVGLFAVTFSMVAAALVETRRRHAAAGGRLLSIFWIAPQFLVFGLSEMFTAVGLIEFFYKQSLAGMQAFLTSMTYCSYSFGFYLSSVLVSLVNRITSSSAAGNGGWLANNDLNKDRLDLFYWLLAALSILNFFNYLFWARWYSKSVETVQVVGVGSGGGEQQDDKKDTPEC</sequence>
<keyword evidence="3 6" id="KW-0812">Transmembrane</keyword>
<feature type="transmembrane region" description="Helical" evidence="6">
    <location>
        <begin position="202"/>
        <end position="223"/>
    </location>
</feature>
<feature type="transmembrane region" description="Helical" evidence="6">
    <location>
        <begin position="591"/>
        <end position="610"/>
    </location>
</feature>
<gene>
    <name evidence="7" type="ORF">NCGR_LOCUS37868</name>
</gene>
<evidence type="ECO:0000256" key="5">
    <source>
        <dbReference type="ARBA" id="ARBA00023136"/>
    </source>
</evidence>
<protein>
    <submittedName>
        <fullName evidence="7">Uncharacterized protein</fullName>
    </submittedName>
</protein>
<dbReference type="OrthoDB" id="8904098at2759"/>
<dbReference type="InterPro" id="IPR036259">
    <property type="entry name" value="MFS_trans_sf"/>
</dbReference>
<feature type="transmembrane region" description="Helical" evidence="6">
    <location>
        <begin position="103"/>
        <end position="124"/>
    </location>
</feature>
<keyword evidence="4 6" id="KW-1133">Transmembrane helix</keyword>
<accession>A0A811QDT5</accession>
<proteinExistence type="inferred from homology"/>
<evidence type="ECO:0000256" key="3">
    <source>
        <dbReference type="ARBA" id="ARBA00022692"/>
    </source>
</evidence>
<feature type="transmembrane region" description="Helical" evidence="6">
    <location>
        <begin position="40"/>
        <end position="67"/>
    </location>
</feature>
<dbReference type="GO" id="GO:0022857">
    <property type="term" value="F:transmembrane transporter activity"/>
    <property type="evidence" value="ECO:0007669"/>
    <property type="project" value="InterPro"/>
</dbReference>
<organism evidence="7 8">
    <name type="scientific">Miscanthus lutarioriparius</name>
    <dbReference type="NCBI Taxonomy" id="422564"/>
    <lineage>
        <taxon>Eukaryota</taxon>
        <taxon>Viridiplantae</taxon>
        <taxon>Streptophyta</taxon>
        <taxon>Embryophyta</taxon>
        <taxon>Tracheophyta</taxon>
        <taxon>Spermatophyta</taxon>
        <taxon>Magnoliopsida</taxon>
        <taxon>Liliopsida</taxon>
        <taxon>Poales</taxon>
        <taxon>Poaceae</taxon>
        <taxon>PACMAD clade</taxon>
        <taxon>Panicoideae</taxon>
        <taxon>Andropogonodae</taxon>
        <taxon>Andropogoneae</taxon>
        <taxon>Saccharinae</taxon>
        <taxon>Miscanthus</taxon>
    </lineage>
</organism>
<evidence type="ECO:0000256" key="6">
    <source>
        <dbReference type="SAM" id="Phobius"/>
    </source>
</evidence>
<feature type="transmembrane region" description="Helical" evidence="6">
    <location>
        <begin position="468"/>
        <end position="488"/>
    </location>
</feature>
<dbReference type="Proteomes" id="UP000604825">
    <property type="component" value="Unassembled WGS sequence"/>
</dbReference>
<evidence type="ECO:0000313" key="7">
    <source>
        <dbReference type="EMBL" id="CAD6254262.1"/>
    </source>
</evidence>
<dbReference type="AlphaFoldDB" id="A0A811QDT5"/>
<comment type="subcellular location">
    <subcellularLocation>
        <location evidence="1">Membrane</location>
        <topology evidence="1">Multi-pass membrane protein</topology>
    </subcellularLocation>
</comment>
<dbReference type="EMBL" id="CAJGYO010000009">
    <property type="protein sequence ID" value="CAD6254262.1"/>
    <property type="molecule type" value="Genomic_DNA"/>
</dbReference>
<evidence type="ECO:0000313" key="8">
    <source>
        <dbReference type="Proteomes" id="UP000604825"/>
    </source>
</evidence>
<dbReference type="GO" id="GO:0016020">
    <property type="term" value="C:membrane"/>
    <property type="evidence" value="ECO:0007669"/>
    <property type="project" value="UniProtKB-SubCell"/>
</dbReference>
<dbReference type="PANTHER" id="PTHR11654">
    <property type="entry name" value="OLIGOPEPTIDE TRANSPORTER-RELATED"/>
    <property type="match status" value="1"/>
</dbReference>
<feature type="transmembrane region" description="Helical" evidence="6">
    <location>
        <begin position="79"/>
        <end position="97"/>
    </location>
</feature>
<dbReference type="Gene3D" id="1.20.1250.20">
    <property type="entry name" value="MFS general substrate transporter like domains"/>
    <property type="match status" value="1"/>
</dbReference>
<dbReference type="Pfam" id="PF00854">
    <property type="entry name" value="PTR2"/>
    <property type="match status" value="1"/>
</dbReference>
<comment type="similarity">
    <text evidence="2">Belongs to the major facilitator superfamily. Proton-dependent oligopeptide transporter (POT/PTR) (TC 2.A.17) family.</text>
</comment>
<evidence type="ECO:0000256" key="2">
    <source>
        <dbReference type="ARBA" id="ARBA00005982"/>
    </source>
</evidence>
<reference evidence="7" key="1">
    <citation type="submission" date="2020-10" db="EMBL/GenBank/DDBJ databases">
        <authorList>
            <person name="Han B."/>
            <person name="Lu T."/>
            <person name="Zhao Q."/>
            <person name="Huang X."/>
            <person name="Zhao Y."/>
        </authorList>
    </citation>
    <scope>NUCLEOTIDE SEQUENCE</scope>
</reference>
<feature type="transmembrane region" description="Helical" evidence="6">
    <location>
        <begin position="229"/>
        <end position="252"/>
    </location>
</feature>
<keyword evidence="8" id="KW-1185">Reference proteome</keyword>
<name>A0A811QDT5_9POAL</name>
<feature type="transmembrane region" description="Helical" evidence="6">
    <location>
        <begin position="508"/>
        <end position="531"/>
    </location>
</feature>
<dbReference type="SUPFAM" id="SSF103473">
    <property type="entry name" value="MFS general substrate transporter"/>
    <property type="match status" value="1"/>
</dbReference>
<evidence type="ECO:0000256" key="4">
    <source>
        <dbReference type="ARBA" id="ARBA00022989"/>
    </source>
</evidence>
<comment type="caution">
    <text evidence="7">The sequence shown here is derived from an EMBL/GenBank/DDBJ whole genome shotgun (WGS) entry which is preliminary data.</text>
</comment>
<evidence type="ECO:0000256" key="1">
    <source>
        <dbReference type="ARBA" id="ARBA00004141"/>
    </source>
</evidence>
<feature type="transmembrane region" description="Helical" evidence="6">
    <location>
        <begin position="383"/>
        <end position="403"/>
    </location>
</feature>
<dbReference type="InterPro" id="IPR000109">
    <property type="entry name" value="POT_fam"/>
</dbReference>
<feature type="transmembrane region" description="Helical" evidence="6">
    <location>
        <begin position="435"/>
        <end position="456"/>
    </location>
</feature>
<keyword evidence="5 6" id="KW-0472">Membrane</keyword>